<gene>
    <name evidence="2" type="ORF">SAMN04487993_1003193</name>
</gene>
<protein>
    <submittedName>
        <fullName evidence="2">DNA polymerase III, delta prime subunit</fullName>
    </submittedName>
</protein>
<reference evidence="2 3" key="1">
    <citation type="submission" date="2016-10" db="EMBL/GenBank/DDBJ databases">
        <authorList>
            <person name="de Groot N.N."/>
        </authorList>
    </citation>
    <scope>NUCLEOTIDE SEQUENCE [LARGE SCALE GENOMIC DNA]</scope>
    <source>
        <strain evidence="2 3">DSM 26424</strain>
    </source>
</reference>
<proteinExistence type="predicted"/>
<accession>A0A1G8JQQ4</accession>
<sequence length="373" mass="40032">MSAEDQPEADRVDGAPHPRDTARVYGQARAEADFLAAFASGRLHHGWLLSGPRGVGKATLAWRIAAFLLTAPDPAEEDGLFGAPPPPASLDVAPDHPVIHRLRALSEPRLHLLRRGWDDKTKRLRGVITVEEVRALKRFVTLSATDGGRRVVIVDAADEMNPNAANAILKLLEEPPARTTLLMVSHQPSRLLPTIRSRCRELRLMPLDAAEMTQALAQAGAEVAPQEAAALAELSAGSVGEALRLLGQDGLKLYADLVALADSLPRLDRQKAMALGEATAGRGNEARLDQLLTLTDRLMARLARTGVTGAGPQVEAAPREAEILRRLAPSAAAGRAWAQLAQEAGERARHARAVNVDPAALVLDLLLQWRKPA</sequence>
<dbReference type="STRING" id="555512.SAMN04487993_1003193"/>
<feature type="compositionally biased region" description="Basic and acidic residues" evidence="1">
    <location>
        <begin position="8"/>
        <end position="20"/>
    </location>
</feature>
<dbReference type="GO" id="GO:0006261">
    <property type="term" value="P:DNA-templated DNA replication"/>
    <property type="evidence" value="ECO:0007669"/>
    <property type="project" value="TreeGrafter"/>
</dbReference>
<dbReference type="PANTHER" id="PTHR11669:SF8">
    <property type="entry name" value="DNA POLYMERASE III SUBUNIT DELTA"/>
    <property type="match status" value="1"/>
</dbReference>
<evidence type="ECO:0000313" key="3">
    <source>
        <dbReference type="Proteomes" id="UP000199093"/>
    </source>
</evidence>
<dbReference type="SUPFAM" id="SSF52540">
    <property type="entry name" value="P-loop containing nucleoside triphosphate hydrolases"/>
    <property type="match status" value="1"/>
</dbReference>
<dbReference type="AlphaFoldDB" id="A0A1G8JQQ4"/>
<name>A0A1G8JQQ4_9RHOB</name>
<evidence type="ECO:0000256" key="1">
    <source>
        <dbReference type="SAM" id="MobiDB-lite"/>
    </source>
</evidence>
<dbReference type="RefSeq" id="WP_089844430.1">
    <property type="nucleotide sequence ID" value="NZ_FNEJ01000003.1"/>
</dbReference>
<evidence type="ECO:0000313" key="2">
    <source>
        <dbReference type="EMBL" id="SDI33357.1"/>
    </source>
</evidence>
<dbReference type="PANTHER" id="PTHR11669">
    <property type="entry name" value="REPLICATION FACTOR C / DNA POLYMERASE III GAMMA-TAU SUBUNIT"/>
    <property type="match status" value="1"/>
</dbReference>
<dbReference type="GO" id="GO:0009360">
    <property type="term" value="C:DNA polymerase III complex"/>
    <property type="evidence" value="ECO:0007669"/>
    <property type="project" value="TreeGrafter"/>
</dbReference>
<dbReference type="Proteomes" id="UP000199093">
    <property type="component" value="Unassembled WGS sequence"/>
</dbReference>
<dbReference type="EMBL" id="FNEJ01000003">
    <property type="protein sequence ID" value="SDI33357.1"/>
    <property type="molecule type" value="Genomic_DNA"/>
</dbReference>
<dbReference type="InterPro" id="IPR050238">
    <property type="entry name" value="DNA_Rep/Repair_Clamp_Loader"/>
</dbReference>
<dbReference type="OrthoDB" id="9811073at2"/>
<organism evidence="2 3">
    <name type="scientific">Salipiger marinus</name>
    <dbReference type="NCBI Taxonomy" id="555512"/>
    <lineage>
        <taxon>Bacteria</taxon>
        <taxon>Pseudomonadati</taxon>
        <taxon>Pseudomonadota</taxon>
        <taxon>Alphaproteobacteria</taxon>
        <taxon>Rhodobacterales</taxon>
        <taxon>Roseobacteraceae</taxon>
        <taxon>Salipiger</taxon>
    </lineage>
</organism>
<dbReference type="Pfam" id="PF13177">
    <property type="entry name" value="DNA_pol3_delta2"/>
    <property type="match status" value="1"/>
</dbReference>
<feature type="region of interest" description="Disordered" evidence="1">
    <location>
        <begin position="1"/>
        <end position="20"/>
    </location>
</feature>
<keyword evidence="3" id="KW-1185">Reference proteome</keyword>
<dbReference type="InterPro" id="IPR027417">
    <property type="entry name" value="P-loop_NTPase"/>
</dbReference>
<dbReference type="NCBIfam" id="NF005677">
    <property type="entry name" value="PRK07471.1"/>
    <property type="match status" value="1"/>
</dbReference>
<dbReference type="Gene3D" id="3.40.50.300">
    <property type="entry name" value="P-loop containing nucleotide triphosphate hydrolases"/>
    <property type="match status" value="1"/>
</dbReference>